<proteinExistence type="predicted"/>
<keyword evidence="2" id="KW-1185">Reference proteome</keyword>
<accession>A0ACA9YDQ8</accession>
<dbReference type="Proteomes" id="UP001152531">
    <property type="component" value="Unassembled WGS sequence"/>
</dbReference>
<evidence type="ECO:0000313" key="2">
    <source>
        <dbReference type="Proteomes" id="UP001152531"/>
    </source>
</evidence>
<gene>
    <name evidence="1" type="ORF">CLIB1444_13S02652</name>
</gene>
<organism evidence="1 2">
    <name type="scientific">[Candida] jaroonii</name>
    <dbReference type="NCBI Taxonomy" id="467808"/>
    <lineage>
        <taxon>Eukaryota</taxon>
        <taxon>Fungi</taxon>
        <taxon>Dikarya</taxon>
        <taxon>Ascomycota</taxon>
        <taxon>Saccharomycotina</taxon>
        <taxon>Pichiomycetes</taxon>
        <taxon>Debaryomycetaceae</taxon>
        <taxon>Yamadazyma</taxon>
    </lineage>
</organism>
<sequence>MEENKENNHSISKFMNPLQPSPVFNVDGGNFSISNRTPDSVGEKAANEQPQHGKTANSMNTDESRDSSRPSSMMTNKDASFTEAEVGSNDTPEIVEIESNENVANKININNNHDTVSKSEEIEQSKEETESKGIEIPPESFASTLTNGKFSLDQIIHLLSLGYPNNIEQYSEHLYKVLSLLYEDNCLNQKQSNDLKDKLFELYNNLPCFIDFKNPMASKLYLVINKNFDILIKISINNDSNSLLLSTNSIRFLTNVIMSLNYWEIYNLLNWKPSIYHFLQIIQFDLNECYLKFLSDYSSYNYQQSTVLYNRENIGNRSTKRVSQIIEEQENDKVRTQELTEADYPPPKRQYRRQSQQSTRSSVDYSKDNDDNDEGNEADPTLINLMNESGALQFKGRVIGDANNIQSMELLSLDGSSTGMIAQLDPNTNDSYTYPVGAGGRNSPEKKRLKLEPKHARKIIKRANSRLSTKSSNYDPDVVHECQLSSADEPNKLCLRRFSRKYELIRHQETVHSKKKKLFKCYVCVKQNPSIGPRIFTRHDTLAKHIRVNHKISGKEAKSEVSFSKKHAEIVEEGDITVHVGRRKTKVDFELRAHMERKRVAKEMGMTDEEFYERESEIQIDENKILLALEEEDIDGLDYDNLDDIEDMDTSTMSVDKKPEIPGFKEAEAS</sequence>
<name>A0ACA9YDQ8_9ASCO</name>
<evidence type="ECO:0000313" key="1">
    <source>
        <dbReference type="EMBL" id="CAH6723204.1"/>
    </source>
</evidence>
<dbReference type="EMBL" id="CALSDN010000013">
    <property type="protein sequence ID" value="CAH6723204.1"/>
    <property type="molecule type" value="Genomic_DNA"/>
</dbReference>
<protein>
    <submittedName>
        <fullName evidence="1">Filamentous growth regulator 15</fullName>
    </submittedName>
</protein>
<reference evidence="1" key="1">
    <citation type="submission" date="2022-06" db="EMBL/GenBank/DDBJ databases">
        <authorList>
            <person name="Legras J.-L."/>
            <person name="Devillers H."/>
            <person name="Grondin C."/>
        </authorList>
    </citation>
    <scope>NUCLEOTIDE SEQUENCE</scope>
    <source>
        <strain evidence="1">CLIB 1444</strain>
    </source>
</reference>
<comment type="caution">
    <text evidence="1">The sequence shown here is derived from an EMBL/GenBank/DDBJ whole genome shotgun (WGS) entry which is preliminary data.</text>
</comment>